<dbReference type="EMBL" id="AMFJ01000221">
    <property type="protein sequence ID" value="EKE29127.1"/>
    <property type="molecule type" value="Genomic_DNA"/>
</dbReference>
<proteinExistence type="predicted"/>
<comment type="caution">
    <text evidence="1">The sequence shown here is derived from an EMBL/GenBank/DDBJ whole genome shotgun (WGS) entry which is preliminary data.</text>
</comment>
<protein>
    <submittedName>
        <fullName evidence="1">Uncharacterized protein</fullName>
    </submittedName>
</protein>
<name>K2G495_9BACT</name>
<dbReference type="AlphaFoldDB" id="K2G495"/>
<sequence length="66" mass="7677">MSTKFEINEGHDIKSFENQRQYVREQAKSNTDFFVGFLNTSLPIAEKRTIEAAAKNDIWKLKQELA</sequence>
<gene>
    <name evidence="1" type="ORF">ACD_2C00221G0009</name>
</gene>
<organism evidence="1">
    <name type="scientific">uncultured bacterium</name>
    <name type="common">gcode 4</name>
    <dbReference type="NCBI Taxonomy" id="1234023"/>
    <lineage>
        <taxon>Bacteria</taxon>
        <taxon>environmental samples</taxon>
    </lineage>
</organism>
<accession>K2G495</accession>
<evidence type="ECO:0000313" key="1">
    <source>
        <dbReference type="EMBL" id="EKE29127.1"/>
    </source>
</evidence>
<reference evidence="1" key="1">
    <citation type="journal article" date="2012" name="Science">
        <title>Fermentation, hydrogen, and sulfur metabolism in multiple uncultivated bacterial phyla.</title>
        <authorList>
            <person name="Wrighton K.C."/>
            <person name="Thomas B.C."/>
            <person name="Sharon I."/>
            <person name="Miller C.S."/>
            <person name="Castelle C.J."/>
            <person name="VerBerkmoes N.C."/>
            <person name="Wilkins M.J."/>
            <person name="Hettich R.L."/>
            <person name="Lipton M.S."/>
            <person name="Williams K.H."/>
            <person name="Long P.E."/>
            <person name="Banfield J.F."/>
        </authorList>
    </citation>
    <scope>NUCLEOTIDE SEQUENCE [LARGE SCALE GENOMIC DNA]</scope>
</reference>